<name>A0A1L9WQQ4_ASPA1</name>
<keyword evidence="1" id="KW-0732">Signal</keyword>
<evidence type="ECO:0000313" key="3">
    <source>
        <dbReference type="Proteomes" id="UP000184546"/>
    </source>
</evidence>
<evidence type="ECO:0000313" key="2">
    <source>
        <dbReference type="EMBL" id="OJJ98377.1"/>
    </source>
</evidence>
<sequence>MFYLFALFLFLTLGSVFSFSTIDLLYLALNTNKTNRNSDNYIRDKHHPTATIHNDHTSNPLRDLSLLPRVPNLHNRRLLHPDRLLYNHCHLRAEANLPRRLRGMLLRKRTQLLFRVLCCQPLSEYRSQLAVLSGRYGGLSRGCGLLLRE</sequence>
<dbReference type="GeneID" id="30970319"/>
<organism evidence="2 3">
    <name type="scientific">Aspergillus aculeatus (strain ATCC 16872 / CBS 172.66 / WB 5094)</name>
    <dbReference type="NCBI Taxonomy" id="690307"/>
    <lineage>
        <taxon>Eukaryota</taxon>
        <taxon>Fungi</taxon>
        <taxon>Dikarya</taxon>
        <taxon>Ascomycota</taxon>
        <taxon>Pezizomycotina</taxon>
        <taxon>Eurotiomycetes</taxon>
        <taxon>Eurotiomycetidae</taxon>
        <taxon>Eurotiales</taxon>
        <taxon>Aspergillaceae</taxon>
        <taxon>Aspergillus</taxon>
        <taxon>Aspergillus subgen. Circumdati</taxon>
    </lineage>
</organism>
<dbReference type="RefSeq" id="XP_020054717.1">
    <property type="nucleotide sequence ID" value="XM_020196505.1"/>
</dbReference>
<dbReference type="Proteomes" id="UP000184546">
    <property type="component" value="Unassembled WGS sequence"/>
</dbReference>
<evidence type="ECO:0000256" key="1">
    <source>
        <dbReference type="SAM" id="SignalP"/>
    </source>
</evidence>
<gene>
    <name evidence="2" type="ORF">ASPACDRAFT_122188</name>
</gene>
<dbReference type="OMA" id="IHNDHTS"/>
<protein>
    <recommendedName>
        <fullName evidence="4">Secreted protein</fullName>
    </recommendedName>
</protein>
<keyword evidence="3" id="KW-1185">Reference proteome</keyword>
<reference evidence="3" key="1">
    <citation type="journal article" date="2017" name="Genome Biol.">
        <title>Comparative genomics reveals high biological diversity and specific adaptations in the industrially and medically important fungal genus Aspergillus.</title>
        <authorList>
            <person name="de Vries R.P."/>
            <person name="Riley R."/>
            <person name="Wiebenga A."/>
            <person name="Aguilar-Osorio G."/>
            <person name="Amillis S."/>
            <person name="Uchima C.A."/>
            <person name="Anderluh G."/>
            <person name="Asadollahi M."/>
            <person name="Askin M."/>
            <person name="Barry K."/>
            <person name="Battaglia E."/>
            <person name="Bayram O."/>
            <person name="Benocci T."/>
            <person name="Braus-Stromeyer S.A."/>
            <person name="Caldana C."/>
            <person name="Canovas D."/>
            <person name="Cerqueira G.C."/>
            <person name="Chen F."/>
            <person name="Chen W."/>
            <person name="Choi C."/>
            <person name="Clum A."/>
            <person name="Dos Santos R.A."/>
            <person name="Damasio A.R."/>
            <person name="Diallinas G."/>
            <person name="Emri T."/>
            <person name="Fekete E."/>
            <person name="Flipphi M."/>
            <person name="Freyberg S."/>
            <person name="Gallo A."/>
            <person name="Gournas C."/>
            <person name="Habgood R."/>
            <person name="Hainaut M."/>
            <person name="Harispe M.L."/>
            <person name="Henrissat B."/>
            <person name="Hilden K.S."/>
            <person name="Hope R."/>
            <person name="Hossain A."/>
            <person name="Karabika E."/>
            <person name="Karaffa L."/>
            <person name="Karanyi Z."/>
            <person name="Krasevec N."/>
            <person name="Kuo A."/>
            <person name="Kusch H."/>
            <person name="LaButti K."/>
            <person name="Lagendijk E.L."/>
            <person name="Lapidus A."/>
            <person name="Levasseur A."/>
            <person name="Lindquist E."/>
            <person name="Lipzen A."/>
            <person name="Logrieco A.F."/>
            <person name="MacCabe A."/>
            <person name="Maekelae M.R."/>
            <person name="Malavazi I."/>
            <person name="Melin P."/>
            <person name="Meyer V."/>
            <person name="Mielnichuk N."/>
            <person name="Miskei M."/>
            <person name="Molnar A.P."/>
            <person name="Mule G."/>
            <person name="Ngan C.Y."/>
            <person name="Orejas M."/>
            <person name="Orosz E."/>
            <person name="Ouedraogo J.P."/>
            <person name="Overkamp K.M."/>
            <person name="Park H.-S."/>
            <person name="Perrone G."/>
            <person name="Piumi F."/>
            <person name="Punt P.J."/>
            <person name="Ram A.F."/>
            <person name="Ramon A."/>
            <person name="Rauscher S."/>
            <person name="Record E."/>
            <person name="Riano-Pachon D.M."/>
            <person name="Robert V."/>
            <person name="Roehrig J."/>
            <person name="Ruller R."/>
            <person name="Salamov A."/>
            <person name="Salih N.S."/>
            <person name="Samson R.A."/>
            <person name="Sandor E."/>
            <person name="Sanguinetti M."/>
            <person name="Schuetze T."/>
            <person name="Sepcic K."/>
            <person name="Shelest E."/>
            <person name="Sherlock G."/>
            <person name="Sophianopoulou V."/>
            <person name="Squina F.M."/>
            <person name="Sun H."/>
            <person name="Susca A."/>
            <person name="Todd R.B."/>
            <person name="Tsang A."/>
            <person name="Unkles S.E."/>
            <person name="van de Wiele N."/>
            <person name="van Rossen-Uffink D."/>
            <person name="Oliveira J.V."/>
            <person name="Vesth T.C."/>
            <person name="Visser J."/>
            <person name="Yu J.-H."/>
            <person name="Zhou M."/>
            <person name="Andersen M.R."/>
            <person name="Archer D.B."/>
            <person name="Baker S.E."/>
            <person name="Benoit I."/>
            <person name="Brakhage A.A."/>
            <person name="Braus G.H."/>
            <person name="Fischer R."/>
            <person name="Frisvad J.C."/>
            <person name="Goldman G.H."/>
            <person name="Houbraken J."/>
            <person name="Oakley B."/>
            <person name="Pocsi I."/>
            <person name="Scazzocchio C."/>
            <person name="Seiboth B."/>
            <person name="vanKuyk P.A."/>
            <person name="Wortman J."/>
            <person name="Dyer P.S."/>
            <person name="Grigoriev I.V."/>
        </authorList>
    </citation>
    <scope>NUCLEOTIDE SEQUENCE [LARGE SCALE GENOMIC DNA]</scope>
    <source>
        <strain evidence="3">ATCC 16872 / CBS 172.66 / WB 5094</strain>
    </source>
</reference>
<dbReference type="EMBL" id="KV878980">
    <property type="protein sequence ID" value="OJJ98377.1"/>
    <property type="molecule type" value="Genomic_DNA"/>
</dbReference>
<dbReference type="AlphaFoldDB" id="A0A1L9WQQ4"/>
<evidence type="ECO:0008006" key="4">
    <source>
        <dbReference type="Google" id="ProtNLM"/>
    </source>
</evidence>
<accession>A0A1L9WQQ4</accession>
<proteinExistence type="predicted"/>
<feature type="signal peptide" evidence="1">
    <location>
        <begin position="1"/>
        <end position="18"/>
    </location>
</feature>
<feature type="chain" id="PRO_5012024620" description="Secreted protein" evidence="1">
    <location>
        <begin position="19"/>
        <end position="149"/>
    </location>
</feature>
<dbReference type="VEuPathDB" id="FungiDB:ASPACDRAFT_122188"/>